<reference evidence="3" key="1">
    <citation type="journal article" date="2020" name="New Phytol.">
        <title>Comparative genomics reveals dynamic genome evolution in host specialist ectomycorrhizal fungi.</title>
        <authorList>
            <person name="Lofgren L.A."/>
            <person name="Nguyen N.H."/>
            <person name="Vilgalys R."/>
            <person name="Ruytinx J."/>
            <person name="Liao H.L."/>
            <person name="Branco S."/>
            <person name="Kuo A."/>
            <person name="LaButti K."/>
            <person name="Lipzen A."/>
            <person name="Andreopoulos W."/>
            <person name="Pangilinan J."/>
            <person name="Riley R."/>
            <person name="Hundley H."/>
            <person name="Na H."/>
            <person name="Barry K."/>
            <person name="Grigoriev I.V."/>
            <person name="Stajich J.E."/>
            <person name="Kennedy P.G."/>
        </authorList>
    </citation>
    <scope>NUCLEOTIDE SEQUENCE</scope>
    <source>
        <strain evidence="3">S12</strain>
    </source>
</reference>
<name>A0A9P7DQ67_9AGAM</name>
<dbReference type="OrthoDB" id="3206554at2759"/>
<accession>A0A9P7DQ67</accession>
<dbReference type="GeneID" id="64599710"/>
<keyword evidence="1" id="KW-0472">Membrane</keyword>
<feature type="transmembrane region" description="Helical" evidence="1">
    <location>
        <begin position="200"/>
        <end position="220"/>
    </location>
</feature>
<feature type="transmembrane region" description="Helical" evidence="1">
    <location>
        <begin position="174"/>
        <end position="194"/>
    </location>
</feature>
<gene>
    <name evidence="3" type="ORF">HD556DRAFT_1439257</name>
</gene>
<dbReference type="PANTHER" id="PTHR40465">
    <property type="entry name" value="CHROMOSOME 1, WHOLE GENOME SHOTGUN SEQUENCE"/>
    <property type="match status" value="1"/>
</dbReference>
<keyword evidence="1" id="KW-1133">Transmembrane helix</keyword>
<protein>
    <recommendedName>
        <fullName evidence="2">DUF6534 domain-containing protein</fullName>
    </recommendedName>
</protein>
<keyword evidence="4" id="KW-1185">Reference proteome</keyword>
<feature type="transmembrane region" description="Helical" evidence="1">
    <location>
        <begin position="36"/>
        <end position="61"/>
    </location>
</feature>
<feature type="transmembrane region" description="Helical" evidence="1">
    <location>
        <begin position="73"/>
        <end position="93"/>
    </location>
</feature>
<feature type="transmembrane region" description="Helical" evidence="1">
    <location>
        <begin position="129"/>
        <end position="154"/>
    </location>
</feature>
<proteinExistence type="predicted"/>
<evidence type="ECO:0000313" key="3">
    <source>
        <dbReference type="EMBL" id="KAG1800410.1"/>
    </source>
</evidence>
<sequence>MSMEFRLLDLSHSALVAVALWDSIIATYGDLSKVDTIPWCIGPAIELTALITFLVQSFFAYRIYKCFKVQKKKLTVAIPIVALAFARLIMASITNTEMLRLKSYSIFFQRNSSSTGGGQLLSIDIPIEFSWVFTFGLLLSAFVDIMITAFLCYFLRKNRPSFTDTMRIIDTLTFWTIQNGSITCAATIATLWMTMPSNRIFLGLHFVVAKLYANSFLATLNARKQIWNGNQYTPSSNRPMPVVFLGESEHGPDSSISQQESASTIVRHMRMILRLTQPQLRIKTPQSRAVHHRGEPIQVNIEQIVESKGDDCDAIDSPV</sequence>
<dbReference type="RefSeq" id="XP_041164396.1">
    <property type="nucleotide sequence ID" value="XM_041305946.1"/>
</dbReference>
<dbReference type="InterPro" id="IPR045339">
    <property type="entry name" value="DUF6534"/>
</dbReference>
<feature type="domain" description="DUF6534" evidence="2">
    <location>
        <begin position="140"/>
        <end position="224"/>
    </location>
</feature>
<dbReference type="Proteomes" id="UP000719766">
    <property type="component" value="Unassembled WGS sequence"/>
</dbReference>
<dbReference type="EMBL" id="JABBWE010000009">
    <property type="protein sequence ID" value="KAG1800410.1"/>
    <property type="molecule type" value="Genomic_DNA"/>
</dbReference>
<keyword evidence="1" id="KW-0812">Transmembrane</keyword>
<comment type="caution">
    <text evidence="3">The sequence shown here is derived from an EMBL/GenBank/DDBJ whole genome shotgun (WGS) entry which is preliminary data.</text>
</comment>
<organism evidence="3 4">
    <name type="scientific">Suillus plorans</name>
    <dbReference type="NCBI Taxonomy" id="116603"/>
    <lineage>
        <taxon>Eukaryota</taxon>
        <taxon>Fungi</taxon>
        <taxon>Dikarya</taxon>
        <taxon>Basidiomycota</taxon>
        <taxon>Agaricomycotina</taxon>
        <taxon>Agaricomycetes</taxon>
        <taxon>Agaricomycetidae</taxon>
        <taxon>Boletales</taxon>
        <taxon>Suillineae</taxon>
        <taxon>Suillaceae</taxon>
        <taxon>Suillus</taxon>
    </lineage>
</organism>
<dbReference type="Pfam" id="PF20152">
    <property type="entry name" value="DUF6534"/>
    <property type="match status" value="1"/>
</dbReference>
<evidence type="ECO:0000256" key="1">
    <source>
        <dbReference type="SAM" id="Phobius"/>
    </source>
</evidence>
<dbReference type="PANTHER" id="PTHR40465:SF1">
    <property type="entry name" value="DUF6534 DOMAIN-CONTAINING PROTEIN"/>
    <property type="match status" value="1"/>
</dbReference>
<evidence type="ECO:0000313" key="4">
    <source>
        <dbReference type="Proteomes" id="UP000719766"/>
    </source>
</evidence>
<evidence type="ECO:0000259" key="2">
    <source>
        <dbReference type="Pfam" id="PF20152"/>
    </source>
</evidence>
<dbReference type="AlphaFoldDB" id="A0A9P7DQ67"/>